<keyword evidence="2" id="KW-1185">Reference proteome</keyword>
<protein>
    <submittedName>
        <fullName evidence="1">Uncharacterized protein</fullName>
    </submittedName>
</protein>
<dbReference type="GeneID" id="19302951"/>
<organism evidence="1 2">
    <name type="scientific">Gloeophyllum trabeum (strain ATCC 11539 / FP-39264 / Madison 617)</name>
    <name type="common">Brown rot fungus</name>
    <dbReference type="NCBI Taxonomy" id="670483"/>
    <lineage>
        <taxon>Eukaryota</taxon>
        <taxon>Fungi</taxon>
        <taxon>Dikarya</taxon>
        <taxon>Basidiomycota</taxon>
        <taxon>Agaricomycotina</taxon>
        <taxon>Agaricomycetes</taxon>
        <taxon>Gloeophyllales</taxon>
        <taxon>Gloeophyllaceae</taxon>
        <taxon>Gloeophyllum</taxon>
    </lineage>
</organism>
<dbReference type="KEGG" id="gtr:GLOTRDRAFT_134191"/>
<evidence type="ECO:0000313" key="2">
    <source>
        <dbReference type="Proteomes" id="UP000030669"/>
    </source>
</evidence>
<dbReference type="AlphaFoldDB" id="S7RCP8"/>
<dbReference type="Proteomes" id="UP000030669">
    <property type="component" value="Unassembled WGS sequence"/>
</dbReference>
<gene>
    <name evidence="1" type="ORF">GLOTRDRAFT_134191</name>
</gene>
<reference evidence="1 2" key="1">
    <citation type="journal article" date="2012" name="Science">
        <title>The Paleozoic origin of enzymatic lignin decomposition reconstructed from 31 fungal genomes.</title>
        <authorList>
            <person name="Floudas D."/>
            <person name="Binder M."/>
            <person name="Riley R."/>
            <person name="Barry K."/>
            <person name="Blanchette R.A."/>
            <person name="Henrissat B."/>
            <person name="Martinez A.T."/>
            <person name="Otillar R."/>
            <person name="Spatafora J.W."/>
            <person name="Yadav J.S."/>
            <person name="Aerts A."/>
            <person name="Benoit I."/>
            <person name="Boyd A."/>
            <person name="Carlson A."/>
            <person name="Copeland A."/>
            <person name="Coutinho P.M."/>
            <person name="de Vries R.P."/>
            <person name="Ferreira P."/>
            <person name="Findley K."/>
            <person name="Foster B."/>
            <person name="Gaskell J."/>
            <person name="Glotzer D."/>
            <person name="Gorecki P."/>
            <person name="Heitman J."/>
            <person name="Hesse C."/>
            <person name="Hori C."/>
            <person name="Igarashi K."/>
            <person name="Jurgens J.A."/>
            <person name="Kallen N."/>
            <person name="Kersten P."/>
            <person name="Kohler A."/>
            <person name="Kuees U."/>
            <person name="Kumar T.K.A."/>
            <person name="Kuo A."/>
            <person name="LaButti K."/>
            <person name="Larrondo L.F."/>
            <person name="Lindquist E."/>
            <person name="Ling A."/>
            <person name="Lombard V."/>
            <person name="Lucas S."/>
            <person name="Lundell T."/>
            <person name="Martin R."/>
            <person name="McLaughlin D.J."/>
            <person name="Morgenstern I."/>
            <person name="Morin E."/>
            <person name="Murat C."/>
            <person name="Nagy L.G."/>
            <person name="Nolan M."/>
            <person name="Ohm R.A."/>
            <person name="Patyshakuliyeva A."/>
            <person name="Rokas A."/>
            <person name="Ruiz-Duenas F.J."/>
            <person name="Sabat G."/>
            <person name="Salamov A."/>
            <person name="Samejima M."/>
            <person name="Schmutz J."/>
            <person name="Slot J.C."/>
            <person name="St John F."/>
            <person name="Stenlid J."/>
            <person name="Sun H."/>
            <person name="Sun S."/>
            <person name="Syed K."/>
            <person name="Tsang A."/>
            <person name="Wiebenga A."/>
            <person name="Young D."/>
            <person name="Pisabarro A."/>
            <person name="Eastwood D.C."/>
            <person name="Martin F."/>
            <person name="Cullen D."/>
            <person name="Grigoriev I.V."/>
            <person name="Hibbett D.S."/>
        </authorList>
    </citation>
    <scope>NUCLEOTIDE SEQUENCE [LARGE SCALE GENOMIC DNA]</scope>
    <source>
        <strain evidence="1 2">ATCC 11539</strain>
    </source>
</reference>
<name>S7RCP8_GLOTA</name>
<evidence type="ECO:0000313" key="1">
    <source>
        <dbReference type="EMBL" id="EPQ50174.1"/>
    </source>
</evidence>
<dbReference type="HOGENOM" id="CLU_2133761_0_0_1"/>
<dbReference type="EMBL" id="KB469335">
    <property type="protein sequence ID" value="EPQ50174.1"/>
    <property type="molecule type" value="Genomic_DNA"/>
</dbReference>
<sequence length="113" mass="13021">MSLQRLRRYKGADTNVYRSSDDSSPFPVRLGSLLLNWTKASFRSSLCRRILGFQTLTRVFSLQASPRATRSDYWIAKAPEMMHRDSNSRLLGPTYIQYGNTVPARQLMIECNE</sequence>
<dbReference type="RefSeq" id="XP_007871372.1">
    <property type="nucleotide sequence ID" value="XM_007873181.1"/>
</dbReference>
<accession>S7RCP8</accession>
<proteinExistence type="predicted"/>